<evidence type="ECO:0000256" key="4">
    <source>
        <dbReference type="ARBA" id="ARBA00023015"/>
    </source>
</evidence>
<dbReference type="Pfam" id="PF09816">
    <property type="entry name" value="EAF"/>
    <property type="match status" value="1"/>
</dbReference>
<keyword evidence="5" id="KW-0010">Activator</keyword>
<feature type="compositionally biased region" description="Basic residues" evidence="8">
    <location>
        <begin position="238"/>
        <end position="260"/>
    </location>
</feature>
<keyword evidence="11" id="KW-1185">Reference proteome</keyword>
<feature type="compositionally biased region" description="Acidic residues" evidence="8">
    <location>
        <begin position="351"/>
        <end position="360"/>
    </location>
</feature>
<feature type="domain" description="Transcription elongation factor Eaf N-terminal" evidence="9">
    <location>
        <begin position="11"/>
        <end position="116"/>
    </location>
</feature>
<reference evidence="10 11" key="1">
    <citation type="submission" date="2024-01" db="EMBL/GenBank/DDBJ databases">
        <title>Comparative genomics of Cryptococcus and Kwoniella reveals pathogenesis evolution and contrasting modes of karyotype evolution via chromosome fusion or intercentromeric recombination.</title>
        <authorList>
            <person name="Coelho M.A."/>
            <person name="David-Palma M."/>
            <person name="Shea T."/>
            <person name="Bowers K."/>
            <person name="McGinley-Smith S."/>
            <person name="Mohammad A.W."/>
            <person name="Gnirke A."/>
            <person name="Yurkov A.M."/>
            <person name="Nowrousian M."/>
            <person name="Sun S."/>
            <person name="Cuomo C.A."/>
            <person name="Heitman J."/>
        </authorList>
    </citation>
    <scope>NUCLEOTIDE SEQUENCE [LARGE SCALE GENOMIC DNA]</scope>
    <source>
        <strain evidence="10">CBS 11374</strain>
    </source>
</reference>
<evidence type="ECO:0000256" key="6">
    <source>
        <dbReference type="ARBA" id="ARBA00023163"/>
    </source>
</evidence>
<dbReference type="InterPro" id="IPR027093">
    <property type="entry name" value="EAF_fam"/>
</dbReference>
<evidence type="ECO:0000259" key="9">
    <source>
        <dbReference type="Pfam" id="PF09816"/>
    </source>
</evidence>
<sequence>MTTNIPKGTFPLSFSSSLSSQWGNKKRRRDENEIVAFRYNFKPGSVNEQTPGRYDISAGIGNGGEVVFDTSGGQQVFDVREESSKPRECVLIYNDETKSFTLHPLPSTLHLTLNRATRNKAASISSSTNSTTSSISVPLSKPNTKQRGKHDGEESQNHDSFSSGDGRNEVSSLLDENVAAEDDTPRPKKKSHPSTIEPPPPPILPRATKSGKGLPRKKPMESAPIPVLSGPSSTTAKKSSKAKVTKKVTPKSIGRGKKVSTTKTIEPATPTKFKSAEYIEDSDEEIAASESIQGDAEGEEVDEFANLLGESLAQGDAYDNDDDDDEEEEEESDDDEGLGGARLVVGRSEPVLDDDGSEWI</sequence>
<keyword evidence="3" id="KW-0597">Phosphoprotein</keyword>
<evidence type="ECO:0000256" key="3">
    <source>
        <dbReference type="ARBA" id="ARBA00022553"/>
    </source>
</evidence>
<dbReference type="InterPro" id="IPR019194">
    <property type="entry name" value="Tscrpt_elong_fac_Eaf_N"/>
</dbReference>
<feature type="compositionally biased region" description="Acidic residues" evidence="8">
    <location>
        <begin position="278"/>
        <end position="287"/>
    </location>
</feature>
<evidence type="ECO:0000313" key="10">
    <source>
        <dbReference type="EMBL" id="WRT67694.1"/>
    </source>
</evidence>
<feature type="region of interest" description="Disordered" evidence="8">
    <location>
        <begin position="120"/>
        <end position="360"/>
    </location>
</feature>
<name>A0ABZ1D2D1_9TREE</name>
<dbReference type="PANTHER" id="PTHR15970:SF2">
    <property type="entry name" value="ELL-ASSOCIATED FACTOR EAF"/>
    <property type="match status" value="1"/>
</dbReference>
<dbReference type="GeneID" id="87956797"/>
<protein>
    <recommendedName>
        <fullName evidence="9">Transcription elongation factor Eaf N-terminal domain-containing protein</fullName>
    </recommendedName>
</protein>
<evidence type="ECO:0000256" key="5">
    <source>
        <dbReference type="ARBA" id="ARBA00023159"/>
    </source>
</evidence>
<evidence type="ECO:0000313" key="11">
    <source>
        <dbReference type="Proteomes" id="UP001329825"/>
    </source>
</evidence>
<feature type="compositionally biased region" description="Acidic residues" evidence="8">
    <location>
        <begin position="318"/>
        <end position="337"/>
    </location>
</feature>
<evidence type="ECO:0000256" key="1">
    <source>
        <dbReference type="ARBA" id="ARBA00004123"/>
    </source>
</evidence>
<keyword evidence="6" id="KW-0804">Transcription</keyword>
<feature type="compositionally biased region" description="Low complexity" evidence="8">
    <location>
        <begin position="123"/>
        <end position="136"/>
    </location>
</feature>
<evidence type="ECO:0000256" key="2">
    <source>
        <dbReference type="ARBA" id="ARBA00007798"/>
    </source>
</evidence>
<dbReference type="Proteomes" id="UP001329825">
    <property type="component" value="Chromosome 6"/>
</dbReference>
<dbReference type="PANTHER" id="PTHR15970">
    <property type="entry name" value="ELL-ASSOCIATED FACTOR EAF"/>
    <property type="match status" value="1"/>
</dbReference>
<gene>
    <name evidence="10" type="ORF">IL334_004666</name>
</gene>
<keyword evidence="4" id="KW-0805">Transcription regulation</keyword>
<comment type="similarity">
    <text evidence="2">Belongs to the EAF family.</text>
</comment>
<evidence type="ECO:0000256" key="8">
    <source>
        <dbReference type="SAM" id="MobiDB-lite"/>
    </source>
</evidence>
<feature type="compositionally biased region" description="Polar residues" evidence="8">
    <location>
        <begin position="158"/>
        <end position="171"/>
    </location>
</feature>
<dbReference type="EMBL" id="CP141886">
    <property type="protein sequence ID" value="WRT67694.1"/>
    <property type="molecule type" value="Genomic_DNA"/>
</dbReference>
<dbReference type="RefSeq" id="XP_062792434.1">
    <property type="nucleotide sequence ID" value="XM_062936383.1"/>
</dbReference>
<comment type="subcellular location">
    <subcellularLocation>
        <location evidence="1">Nucleus</location>
    </subcellularLocation>
</comment>
<keyword evidence="7" id="KW-0539">Nucleus</keyword>
<organism evidence="10 11">
    <name type="scientific">Kwoniella shivajii</name>
    <dbReference type="NCBI Taxonomy" id="564305"/>
    <lineage>
        <taxon>Eukaryota</taxon>
        <taxon>Fungi</taxon>
        <taxon>Dikarya</taxon>
        <taxon>Basidiomycota</taxon>
        <taxon>Agaricomycotina</taxon>
        <taxon>Tremellomycetes</taxon>
        <taxon>Tremellales</taxon>
        <taxon>Cryptococcaceae</taxon>
        <taxon>Kwoniella</taxon>
    </lineage>
</organism>
<evidence type="ECO:0000256" key="7">
    <source>
        <dbReference type="ARBA" id="ARBA00023242"/>
    </source>
</evidence>
<proteinExistence type="inferred from homology"/>
<accession>A0ABZ1D2D1</accession>